<comment type="similarity">
    <text evidence="1">Belongs to the cycloisomerase 2 family.</text>
</comment>
<accession>D1BZ83</accession>
<dbReference type="KEGG" id="xce:Xcel_2974"/>
<dbReference type="EMBL" id="CP001821">
    <property type="protein sequence ID" value="ACZ31980.1"/>
    <property type="molecule type" value="Genomic_DNA"/>
</dbReference>
<dbReference type="eggNOG" id="COG2706">
    <property type="taxonomic scope" value="Bacteria"/>
</dbReference>
<dbReference type="HOGENOM" id="CLU_038716_3_0_11"/>
<reference evidence="4" key="1">
    <citation type="submission" date="2009-11" db="EMBL/GenBank/DDBJ databases">
        <title>The complete chromosome of Xylanimonas cellulosilytica DSM 15894.</title>
        <authorList>
            <consortium name="US DOE Joint Genome Institute (JGI-PGF)"/>
            <person name="Lucas S."/>
            <person name="Copeland A."/>
            <person name="Lapidus A."/>
            <person name="Glavina del Rio T."/>
            <person name="Dalin E."/>
            <person name="Tice H."/>
            <person name="Bruce D."/>
            <person name="Goodwin L."/>
            <person name="Pitluck S."/>
            <person name="Kyrpides N."/>
            <person name="Mavromatis K."/>
            <person name="Ivanova N."/>
            <person name="Mikhailova N."/>
            <person name="Foster B."/>
            <person name="Clum A."/>
            <person name="Brettin T."/>
            <person name="Detter J.C."/>
            <person name="Han C."/>
            <person name="Larimer F."/>
            <person name="Land M."/>
            <person name="Hauser L."/>
            <person name="Markowitz V."/>
            <person name="Cheng J.F."/>
            <person name="Hugenholtz P."/>
            <person name="Woyke T."/>
            <person name="Wu D."/>
            <person name="Gehrich-Schroeter G."/>
            <person name="Schneider S."/>
            <person name="Pukall S.R."/>
            <person name="Klenk H.P."/>
            <person name="Eisen J.A."/>
        </authorList>
    </citation>
    <scope>NUCLEOTIDE SEQUENCE [LARGE SCALE GENOMIC DNA]</scope>
    <source>
        <strain evidence="4">DSM 15894 / CECT 5975 / LMG 20990 / XIL07</strain>
    </source>
</reference>
<dbReference type="SUPFAM" id="SSF51004">
    <property type="entry name" value="C-terminal (heme d1) domain of cytochrome cd1-nitrite reductase"/>
    <property type="match status" value="1"/>
</dbReference>
<dbReference type="InterPro" id="IPR015943">
    <property type="entry name" value="WD40/YVTN_repeat-like_dom_sf"/>
</dbReference>
<dbReference type="RefSeq" id="WP_012879722.1">
    <property type="nucleotide sequence ID" value="NC_013530.1"/>
</dbReference>
<reference evidence="3 4" key="2">
    <citation type="journal article" date="2010" name="Stand. Genomic Sci.">
        <title>Complete genome sequence of Xylanimonas cellulosilytica type strain (XIL07).</title>
        <authorList>
            <person name="Foster B."/>
            <person name="Pukall R."/>
            <person name="Abt B."/>
            <person name="Nolan M."/>
            <person name="Glavina Del Rio T."/>
            <person name="Chen F."/>
            <person name="Lucas S."/>
            <person name="Tice H."/>
            <person name="Pitluck S."/>
            <person name="Cheng J.-F."/>
            <person name="Chertkov O."/>
            <person name="Brettin T."/>
            <person name="Han C."/>
            <person name="Detter J.C."/>
            <person name="Bruce D."/>
            <person name="Goodwin L."/>
            <person name="Ivanova N."/>
            <person name="Mavromatis K."/>
            <person name="Pati A."/>
            <person name="Mikhailova N."/>
            <person name="Chen A."/>
            <person name="Palaniappan K."/>
            <person name="Land M."/>
            <person name="Hauser L."/>
            <person name="Chang Y.-J."/>
            <person name="Jeffries C.D."/>
            <person name="Chain P."/>
            <person name="Rohde M."/>
            <person name="Goeker M."/>
            <person name="Bristow J."/>
            <person name="Eisen J.A."/>
            <person name="Markowitz V."/>
            <person name="Hugenholtz P."/>
            <person name="Kyrpides N.C."/>
            <person name="Klenk H.-P."/>
            <person name="Lapidus A."/>
        </authorList>
    </citation>
    <scope>NUCLEOTIDE SEQUENCE [LARGE SCALE GENOMIC DNA]</scope>
    <source>
        <strain evidence="4">DSM 15894 / CECT 5975 / LMG 20990 / XIL07</strain>
    </source>
</reference>
<sequence>MTAPAPRALWIGTYPAPGSAAGSGEGVWHVEVDAGGRFGTARLVAETPAPSFLALHPSGRTLYAVAERADGAVAAFPLLDDGALGEPVTVASGGDSPCHLLALDDVLWVANYMDGVAAAVRLDPVTGSFATAEPVRHRGSGTGPRADRQEGPHAHFTASAGDDVLVVDLGADVIRRYPARLTGAPLPVTSAATLPPGTGPRHLVGLPGGGIAVAGELDVALHVLTPSGDGTWMPSSAVPATAVTAAAASGADGSLPSHLTATGDLLLLGVRGADVLAAHRVVTGPDGGTVVAPLADIDLGAGAWPRHHAVLGEAADGRLLVVVAHQGTSDLAAVLVDAATGKGEVVDRLALPTPPACVLEA</sequence>
<dbReference type="InterPro" id="IPR019405">
    <property type="entry name" value="Lactonase_7-beta_prop"/>
</dbReference>
<dbReference type="STRING" id="446471.Xcel_2974"/>
<evidence type="ECO:0000256" key="2">
    <source>
        <dbReference type="SAM" id="MobiDB-lite"/>
    </source>
</evidence>
<name>D1BZ83_XYLCX</name>
<dbReference type="OrthoDB" id="9790815at2"/>
<dbReference type="Proteomes" id="UP000002255">
    <property type="component" value="Chromosome"/>
</dbReference>
<dbReference type="Gene3D" id="2.130.10.10">
    <property type="entry name" value="YVTN repeat-like/Quinoprotein amine dehydrogenase"/>
    <property type="match status" value="1"/>
</dbReference>
<dbReference type="PANTHER" id="PTHR30344">
    <property type="entry name" value="6-PHOSPHOGLUCONOLACTONASE-RELATED"/>
    <property type="match status" value="1"/>
</dbReference>
<gene>
    <name evidence="3" type="ordered locus">Xcel_2974</name>
</gene>
<evidence type="ECO:0000313" key="3">
    <source>
        <dbReference type="EMBL" id="ACZ31980.1"/>
    </source>
</evidence>
<protein>
    <recommendedName>
        <fullName evidence="5">6-phosphogluconolactonase</fullName>
    </recommendedName>
</protein>
<dbReference type="PANTHER" id="PTHR30344:SF1">
    <property type="entry name" value="6-PHOSPHOGLUCONOLACTONASE"/>
    <property type="match status" value="1"/>
</dbReference>
<proteinExistence type="inferred from homology"/>
<evidence type="ECO:0008006" key="5">
    <source>
        <dbReference type="Google" id="ProtNLM"/>
    </source>
</evidence>
<evidence type="ECO:0000256" key="1">
    <source>
        <dbReference type="ARBA" id="ARBA00005564"/>
    </source>
</evidence>
<dbReference type="AlphaFoldDB" id="D1BZ83"/>
<dbReference type="InterPro" id="IPR011048">
    <property type="entry name" value="Haem_d1_sf"/>
</dbReference>
<organism evidence="3 4">
    <name type="scientific">Xylanimonas cellulosilytica (strain DSM 15894 / JCM 12276 / CECT 5975 / KCTC 9989 / LMG 20990 / NBRC 107835 / XIL07)</name>
    <dbReference type="NCBI Taxonomy" id="446471"/>
    <lineage>
        <taxon>Bacteria</taxon>
        <taxon>Bacillati</taxon>
        <taxon>Actinomycetota</taxon>
        <taxon>Actinomycetes</taxon>
        <taxon>Micrococcales</taxon>
        <taxon>Promicromonosporaceae</taxon>
        <taxon>Xylanimonas</taxon>
    </lineage>
</organism>
<dbReference type="Pfam" id="PF10282">
    <property type="entry name" value="Lactonase"/>
    <property type="match status" value="1"/>
</dbReference>
<keyword evidence="4" id="KW-1185">Reference proteome</keyword>
<dbReference type="GO" id="GO:0017057">
    <property type="term" value="F:6-phosphogluconolactonase activity"/>
    <property type="evidence" value="ECO:0007669"/>
    <property type="project" value="TreeGrafter"/>
</dbReference>
<evidence type="ECO:0000313" key="4">
    <source>
        <dbReference type="Proteomes" id="UP000002255"/>
    </source>
</evidence>
<dbReference type="InterPro" id="IPR050282">
    <property type="entry name" value="Cycloisomerase_2"/>
</dbReference>
<feature type="region of interest" description="Disordered" evidence="2">
    <location>
        <begin position="133"/>
        <end position="155"/>
    </location>
</feature>